<dbReference type="SUPFAM" id="SSF46689">
    <property type="entry name" value="Homeodomain-like"/>
    <property type="match status" value="1"/>
</dbReference>
<sequence length="299" mass="32292">MAHPDNISVSVQQLLADSVEGGTKGEKAIASYMMTNIKTLPFETASTLATKIGVSEASVGRYCRSIGLDSFKELKSRLQADLGDSAWLIGDRLKDFHARSRSGGAELSRALELEIAALVAVYEMAGSKPFETMVKRLAHTPQVFVAGFQAERGQAQYLANGLQYLRPGVWLADQEGGTFSELLQGDPAQSCLVVIDGRKYSRMAEKLARAAKERGVKVSLITDPYCTWDAGLADETFAVPTELNLFWDNTAPISSLISLTVNGVFNELGADVEERMAAISAGYNTFVGHLGARSDTSKK</sequence>
<evidence type="ECO:0000313" key="3">
    <source>
        <dbReference type="Proteomes" id="UP000809337"/>
    </source>
</evidence>
<dbReference type="Pfam" id="PF01418">
    <property type="entry name" value="HTH_6"/>
    <property type="match status" value="1"/>
</dbReference>
<name>A0A9Q2NRQ7_9RHOB</name>
<dbReference type="RefSeq" id="WP_081780562.1">
    <property type="nucleotide sequence ID" value="NZ_JAJNGX010000016.1"/>
</dbReference>
<dbReference type="InterPro" id="IPR047640">
    <property type="entry name" value="RpiR-like"/>
</dbReference>
<dbReference type="PANTHER" id="PTHR30514">
    <property type="entry name" value="GLUCOKINASE"/>
    <property type="match status" value="1"/>
</dbReference>
<dbReference type="Proteomes" id="UP000809337">
    <property type="component" value="Unassembled WGS sequence"/>
</dbReference>
<dbReference type="AlphaFoldDB" id="A0A9Q2NRQ7"/>
<feature type="domain" description="HTH rpiR-type" evidence="1">
    <location>
        <begin position="9"/>
        <end position="85"/>
    </location>
</feature>
<dbReference type="PROSITE" id="PS51071">
    <property type="entry name" value="HTH_RPIR"/>
    <property type="match status" value="1"/>
</dbReference>
<dbReference type="InterPro" id="IPR046348">
    <property type="entry name" value="SIS_dom_sf"/>
</dbReference>
<dbReference type="Gene3D" id="3.40.50.10490">
    <property type="entry name" value="Glucose-6-phosphate isomerase like protein, domain 1"/>
    <property type="match status" value="1"/>
</dbReference>
<dbReference type="InterPro" id="IPR000281">
    <property type="entry name" value="HTH_RpiR"/>
</dbReference>
<dbReference type="GO" id="GO:1901135">
    <property type="term" value="P:carbohydrate derivative metabolic process"/>
    <property type="evidence" value="ECO:0007669"/>
    <property type="project" value="InterPro"/>
</dbReference>
<dbReference type="InterPro" id="IPR009057">
    <property type="entry name" value="Homeodomain-like_sf"/>
</dbReference>
<dbReference type="SUPFAM" id="SSF53697">
    <property type="entry name" value="SIS domain"/>
    <property type="match status" value="1"/>
</dbReference>
<gene>
    <name evidence="2" type="ORF">JQX14_18275</name>
</gene>
<reference evidence="2" key="1">
    <citation type="submission" date="2021-01" db="EMBL/GenBank/DDBJ databases">
        <title>Diatom-associated Roseobacters Show Island Model of Population Structure.</title>
        <authorList>
            <person name="Qu L."/>
            <person name="Feng X."/>
            <person name="Chen Y."/>
            <person name="Li L."/>
            <person name="Wang X."/>
            <person name="Hu Z."/>
            <person name="Wang H."/>
            <person name="Luo H."/>
        </authorList>
    </citation>
    <scope>NUCLEOTIDE SEQUENCE</scope>
    <source>
        <strain evidence="2">SM26-45</strain>
    </source>
</reference>
<dbReference type="GO" id="GO:0003677">
    <property type="term" value="F:DNA binding"/>
    <property type="evidence" value="ECO:0007669"/>
    <property type="project" value="InterPro"/>
</dbReference>
<dbReference type="InterPro" id="IPR036388">
    <property type="entry name" value="WH-like_DNA-bd_sf"/>
</dbReference>
<evidence type="ECO:0000259" key="1">
    <source>
        <dbReference type="PROSITE" id="PS51071"/>
    </source>
</evidence>
<dbReference type="GO" id="GO:0097367">
    <property type="term" value="F:carbohydrate derivative binding"/>
    <property type="evidence" value="ECO:0007669"/>
    <property type="project" value="InterPro"/>
</dbReference>
<accession>A0A9Q2NRQ7</accession>
<comment type="caution">
    <text evidence="2">The sequence shown here is derived from an EMBL/GenBank/DDBJ whole genome shotgun (WGS) entry which is preliminary data.</text>
</comment>
<dbReference type="PANTHER" id="PTHR30514:SF18">
    <property type="entry name" value="RPIR-FAMILY TRANSCRIPTIONAL REGULATOR"/>
    <property type="match status" value="1"/>
</dbReference>
<dbReference type="EMBL" id="JAFBWN010000016">
    <property type="protein sequence ID" value="MBM2356503.1"/>
    <property type="molecule type" value="Genomic_DNA"/>
</dbReference>
<organism evidence="2 3">
    <name type="scientific">Pseudosulfitobacter pseudonitzschiae</name>
    <dbReference type="NCBI Taxonomy" id="1402135"/>
    <lineage>
        <taxon>Bacteria</taxon>
        <taxon>Pseudomonadati</taxon>
        <taxon>Pseudomonadota</taxon>
        <taxon>Alphaproteobacteria</taxon>
        <taxon>Rhodobacterales</taxon>
        <taxon>Roseobacteraceae</taxon>
        <taxon>Pseudosulfitobacter</taxon>
    </lineage>
</organism>
<dbReference type="Gene3D" id="1.10.10.10">
    <property type="entry name" value="Winged helix-like DNA-binding domain superfamily/Winged helix DNA-binding domain"/>
    <property type="match status" value="1"/>
</dbReference>
<evidence type="ECO:0000313" key="2">
    <source>
        <dbReference type="EMBL" id="MBM2356503.1"/>
    </source>
</evidence>
<proteinExistence type="predicted"/>
<protein>
    <submittedName>
        <fullName evidence="2">MurR/RpiR family transcriptional regulator</fullName>
    </submittedName>
</protein>
<dbReference type="GO" id="GO:0003700">
    <property type="term" value="F:DNA-binding transcription factor activity"/>
    <property type="evidence" value="ECO:0007669"/>
    <property type="project" value="InterPro"/>
</dbReference>